<keyword evidence="3" id="KW-0496">Mitochondrion</keyword>
<dbReference type="RefSeq" id="YP_009710616.1">
    <property type="nucleotide sequence ID" value="NC_045196.1"/>
</dbReference>
<protein>
    <submittedName>
        <fullName evidence="3">Uncharacterized protein</fullName>
    </submittedName>
</protein>
<dbReference type="AlphaFoldDB" id="A0A5Q0N222"/>
<evidence type="ECO:0000256" key="1">
    <source>
        <dbReference type="SAM" id="Coils"/>
    </source>
</evidence>
<organism evidence="3">
    <name type="scientific">Amanita bisporigera</name>
    <name type="common">Destroying angel</name>
    <dbReference type="NCBI Taxonomy" id="87325"/>
    <lineage>
        <taxon>Eukaryota</taxon>
        <taxon>Fungi</taxon>
        <taxon>Dikarya</taxon>
        <taxon>Basidiomycota</taxon>
        <taxon>Agaricomycotina</taxon>
        <taxon>Agaricomycetes</taxon>
        <taxon>Agaricomycetidae</taxon>
        <taxon>Agaricales</taxon>
        <taxon>Pluteineae</taxon>
        <taxon>Amanitaceae</taxon>
        <taxon>Amanita</taxon>
    </lineage>
</organism>
<keyword evidence="2" id="KW-0812">Transmembrane</keyword>
<evidence type="ECO:0000256" key="2">
    <source>
        <dbReference type="SAM" id="Phobius"/>
    </source>
</evidence>
<feature type="transmembrane region" description="Helical" evidence="2">
    <location>
        <begin position="220"/>
        <end position="247"/>
    </location>
</feature>
<dbReference type="EMBL" id="MK993556">
    <property type="protein sequence ID" value="QFZ98565.1"/>
    <property type="molecule type" value="Genomic_DNA"/>
</dbReference>
<evidence type="ECO:0000313" key="3">
    <source>
        <dbReference type="EMBL" id="QFZ98565.1"/>
    </source>
</evidence>
<keyword evidence="2" id="KW-1133">Transmembrane helix</keyword>
<geneLocation type="mitochondrion" evidence="3"/>
<feature type="coiled-coil region" evidence="1">
    <location>
        <begin position="75"/>
        <end position="102"/>
    </location>
</feature>
<accession>A0A5Q0N222</accession>
<name>A0A5Q0N222_AMABI</name>
<sequence length="249" mass="29414">MSQAKQILQKSLGIRTYLATGATFYGINLSLNDIKLKEKYIKSQQQNEVLVKQLNEIKIEGLKNEISKFKFENFKNNLETAMNKYKEQFELLKNKTDEVNTTEVKLNSELEALNTQGENIVKIVEEINKLFNDKVDKFLGDNNLLDLLLNLYNNWMIMLSNLNLHQLIALAHLMSGIFLLYNLFNIIFILFGEFLIDYFKLEEKFPRLAIFIKLRKKLQRYYLILILFMMISILLFMIYTNLAILFYSF</sequence>
<dbReference type="GeneID" id="42437702"/>
<keyword evidence="2" id="KW-0472">Membrane</keyword>
<gene>
    <name evidence="3" type="primary">orf249</name>
</gene>
<proteinExistence type="predicted"/>
<keyword evidence="1" id="KW-0175">Coiled coil</keyword>
<reference evidence="3" key="1">
    <citation type="journal article" name="Front. Microbiol.">
        <title>Comparative Mitogenome Analysis Reveals Mitochondrial Genome Differentiation in Ectomycorrhizal and Asymbiotic Amanita Species.</title>
        <authorList>
            <person name="Li Q."/>
            <person name="He X."/>
            <person name="Ren Y."/>
            <person name="Xiong C."/>
            <person name="Jin X."/>
            <person name="Peng L."/>
            <person name="Huang W."/>
        </authorList>
    </citation>
    <scope>NUCLEOTIDE SEQUENCE</scope>
</reference>
<feature type="transmembrane region" description="Helical" evidence="2">
    <location>
        <begin position="179"/>
        <end position="199"/>
    </location>
</feature>